<dbReference type="EMBL" id="CP158373">
    <property type="protein sequence ID" value="XBY66921.1"/>
    <property type="molecule type" value="Genomic_DNA"/>
</dbReference>
<dbReference type="Gene3D" id="3.30.830.10">
    <property type="entry name" value="Metalloenzyme, LuxS/M16 peptidase-like"/>
    <property type="match status" value="4"/>
</dbReference>
<evidence type="ECO:0000256" key="3">
    <source>
        <dbReference type="ARBA" id="ARBA00022801"/>
    </source>
</evidence>
<name>A0AAU7YB28_9PSED</name>
<dbReference type="AlphaFoldDB" id="A0AAU7YB28"/>
<feature type="domain" description="Peptidase M16 C-terminal" evidence="7">
    <location>
        <begin position="709"/>
        <end position="860"/>
    </location>
</feature>
<dbReference type="InterPro" id="IPR011765">
    <property type="entry name" value="Pept_M16_N"/>
</dbReference>
<dbReference type="RefSeq" id="WP_350448578.1">
    <property type="nucleotide sequence ID" value="NZ_CP158373.1"/>
</dbReference>
<keyword evidence="3" id="KW-0378">Hydrolase</keyword>
<dbReference type="InterPro" id="IPR007863">
    <property type="entry name" value="Peptidase_M16_C"/>
</dbReference>
<feature type="domain" description="Peptidase M16 N-terminal" evidence="6">
    <location>
        <begin position="51"/>
        <end position="162"/>
    </location>
</feature>
<evidence type="ECO:0000259" key="7">
    <source>
        <dbReference type="Pfam" id="PF05193"/>
    </source>
</evidence>
<sequence length="937" mass="104115">MKKMIAGLLGPLLLAGCASLGGGERLPWDDRVLRGELDNGLEYRVVEDRSEAGRLDVRLTVRAGSVDEADDQVGVAHLLEHLAFYSRGGQGVNVRQRMEALGWQQARNYNAVTSYDRTQYLLSPAKGAAELEPALHALATLVFAGDYRAEDLERERPVVVEEWRGGLGNAQRMNDQRTASQRVGSRYPEHRTIGNEAAIRAAQVEALKAFQQRWYQPGNMVLSIVGDVDPHRVATAIEQALGQVPGQAVPSREHRELPLDGKLKIFHLQDSQSGSNQVALLFRLHEPASRAEGPDGLRERLVDRLTLSAMLAQLRRQPLQPGVRSLSLQKTQIGNHSSVLGVAAGVTGESHDAALRQLLGEVERLRRFGISEADMDAQKARVRSTAQGMLERPDTRDFQSWINELNDAAVLGRPVQRKHVIARAYLGVLDSVGLDEINQRLRTWVDSPDQVLQLSAPGLTPLRLPTVAEVQRLNAQLAVQPLARPQPWQPEVEPVVTHPEVPGPGAPGEIVSRRSFAAEQVEHWQLSNGDRLVWLRKPGAKGGVGFKAESSAGFMVEGMQPWRVQMAAQLAGQSGPAGWSPEAMRLWRSEQRVSFALEQQAQRLEIDLGHLPTPAGKSSAPVDVQALLQVYRLSQQASIDPQAFEAARTDLGERIQRSRDSVRERQDDLQRRLSHGDDGWVLPSRDELAALNRDTLDADWQRLVRAPVTYYLMADVPAEQLEGWVRAELASIPRGQPLQSRSALQQPGQRQGELEMALEPRASLRLLSYQAHEWNPQDAARVAALRELARQRLKQALRGEAGGIYSLNFDAELNPDSQRIESRLSFSCDPARLDELRELARSTLAELPRHIDEKSLAPLRRELVRQEGLRHDDAETQLRRLVLSERKWQDPRYLAQQSAVADALQVEALKGLATRLADPANRVQVLLTPAPVLRTSH</sequence>
<evidence type="ECO:0000256" key="4">
    <source>
        <dbReference type="ARBA" id="ARBA00022833"/>
    </source>
</evidence>
<dbReference type="PROSITE" id="PS51257">
    <property type="entry name" value="PROKAR_LIPOPROTEIN"/>
    <property type="match status" value="1"/>
</dbReference>
<keyword evidence="5" id="KW-0482">Metalloprotease</keyword>
<feature type="domain" description="Peptidase M16 C-terminal" evidence="7">
    <location>
        <begin position="203"/>
        <end position="381"/>
    </location>
</feature>
<proteinExistence type="inferred from homology"/>
<dbReference type="Pfam" id="PF00675">
    <property type="entry name" value="Peptidase_M16"/>
    <property type="match status" value="1"/>
</dbReference>
<dbReference type="SUPFAM" id="SSF63411">
    <property type="entry name" value="LuxS/MPP-like metallohydrolase"/>
    <property type="match status" value="4"/>
</dbReference>
<evidence type="ECO:0000256" key="5">
    <source>
        <dbReference type="ARBA" id="ARBA00023049"/>
    </source>
</evidence>
<evidence type="ECO:0000313" key="8">
    <source>
        <dbReference type="EMBL" id="XBY66921.1"/>
    </source>
</evidence>
<dbReference type="InterPro" id="IPR011249">
    <property type="entry name" value="Metalloenz_LuxS/M16"/>
</dbReference>
<evidence type="ECO:0000256" key="2">
    <source>
        <dbReference type="ARBA" id="ARBA00022670"/>
    </source>
</evidence>
<accession>A0AAU7YB28</accession>
<comment type="similarity">
    <text evidence="1">Belongs to the peptidase M16 family.</text>
</comment>
<keyword evidence="4" id="KW-0862">Zinc</keyword>
<dbReference type="PANTHER" id="PTHR43690">
    <property type="entry name" value="NARDILYSIN"/>
    <property type="match status" value="1"/>
</dbReference>
<dbReference type="GO" id="GO:0006508">
    <property type="term" value="P:proteolysis"/>
    <property type="evidence" value="ECO:0007669"/>
    <property type="project" value="UniProtKB-KW"/>
</dbReference>
<evidence type="ECO:0000256" key="1">
    <source>
        <dbReference type="ARBA" id="ARBA00007261"/>
    </source>
</evidence>
<dbReference type="GO" id="GO:0046872">
    <property type="term" value="F:metal ion binding"/>
    <property type="evidence" value="ECO:0007669"/>
    <property type="project" value="InterPro"/>
</dbReference>
<reference evidence="8" key="1">
    <citation type="submission" date="2023-08" db="EMBL/GenBank/DDBJ databases">
        <title>Increased levels of nutrients transform a symbiont into a lethal pathobiont.</title>
        <authorList>
            <person name="Lachnit T."/>
            <person name="Ulrich L."/>
            <person name="Willmer F.M."/>
            <person name="Hasenbein T."/>
            <person name="Steiner L.X."/>
            <person name="Wolters M."/>
            <person name="Herbst E.M."/>
            <person name="Deines P."/>
        </authorList>
    </citation>
    <scope>NUCLEOTIDE SEQUENCE</scope>
    <source>
        <strain evidence="8">T3</strain>
    </source>
</reference>
<evidence type="ECO:0000259" key="6">
    <source>
        <dbReference type="Pfam" id="PF00675"/>
    </source>
</evidence>
<organism evidence="8">
    <name type="scientific">Pseudomonas solani</name>
    <dbReference type="NCBI Taxonomy" id="2731552"/>
    <lineage>
        <taxon>Bacteria</taxon>
        <taxon>Pseudomonadati</taxon>
        <taxon>Pseudomonadota</taxon>
        <taxon>Gammaproteobacteria</taxon>
        <taxon>Pseudomonadales</taxon>
        <taxon>Pseudomonadaceae</taxon>
        <taxon>Pseudomonas</taxon>
    </lineage>
</organism>
<protein>
    <submittedName>
        <fullName evidence="8">Insulinase family protein</fullName>
    </submittedName>
</protein>
<dbReference type="Pfam" id="PF05193">
    <property type="entry name" value="Peptidase_M16_C"/>
    <property type="match status" value="2"/>
</dbReference>
<keyword evidence="2" id="KW-0645">Protease</keyword>
<gene>
    <name evidence="8" type="ORF">ABS648_14480</name>
</gene>
<dbReference type="PANTHER" id="PTHR43690:SF17">
    <property type="entry name" value="PROTEIN YHJJ"/>
    <property type="match status" value="1"/>
</dbReference>
<dbReference type="GO" id="GO:0008237">
    <property type="term" value="F:metallopeptidase activity"/>
    <property type="evidence" value="ECO:0007669"/>
    <property type="project" value="UniProtKB-KW"/>
</dbReference>
<dbReference type="InterPro" id="IPR050626">
    <property type="entry name" value="Peptidase_M16"/>
</dbReference>